<dbReference type="EMBL" id="AP025739">
    <property type="protein sequence ID" value="BDI29945.1"/>
    <property type="molecule type" value="Genomic_DNA"/>
</dbReference>
<dbReference type="InterPro" id="IPR045584">
    <property type="entry name" value="Pilin-like"/>
</dbReference>
<dbReference type="Pfam" id="PF07596">
    <property type="entry name" value="SBP_bac_10"/>
    <property type="match status" value="1"/>
</dbReference>
<dbReference type="SUPFAM" id="SSF54523">
    <property type="entry name" value="Pili subunits"/>
    <property type="match status" value="1"/>
</dbReference>
<evidence type="ECO:0000313" key="1">
    <source>
        <dbReference type="EMBL" id="BDI29945.1"/>
    </source>
</evidence>
<name>A0A402D2N8_9BACT</name>
<accession>A0A402D2N8</accession>
<evidence type="ECO:0000313" key="2">
    <source>
        <dbReference type="Proteomes" id="UP000287394"/>
    </source>
</evidence>
<sequence length="272" mass="29296">MRKTVKLGFTLIELLVVIAIIAILAAILFPVFAKAREKARQISCLSNEKQLGLGLLQYSQDNDEVLGQAWHGNGGYQASDPTPGNVKYKWMDAIYPYVKSTQVFHCPDFNNDLSTPTAPTGNYVPYQQLTGPDDTHYGSYSMNASYWDSNTVGGGCKSPGDSSGLGLATLSHPATTAWIMDGEGSYQVDWPVTPNYVTKGDLQIVGAGTMNGTGNNGDGSMVNRHTGVVNIIWCDGHAKAMRMEALMQTKSVDCGNGAQTIAPYLIVQDFGI</sequence>
<proteinExistence type="predicted"/>
<dbReference type="NCBIfam" id="TIGR02532">
    <property type="entry name" value="IV_pilin_GFxxxE"/>
    <property type="match status" value="1"/>
</dbReference>
<keyword evidence="2" id="KW-1185">Reference proteome</keyword>
<dbReference type="Pfam" id="PF07963">
    <property type="entry name" value="N_methyl"/>
    <property type="match status" value="1"/>
</dbReference>
<dbReference type="Proteomes" id="UP000287394">
    <property type="component" value="Chromosome"/>
</dbReference>
<protein>
    <submittedName>
        <fullName evidence="1">Uncharacterized protein</fullName>
    </submittedName>
</protein>
<dbReference type="NCBIfam" id="TIGR04294">
    <property type="entry name" value="pre_pil_HX9DG"/>
    <property type="match status" value="1"/>
</dbReference>
<dbReference type="AlphaFoldDB" id="A0A402D2N8"/>
<dbReference type="InterPro" id="IPR027558">
    <property type="entry name" value="Pre_pil_HX9DG_C"/>
</dbReference>
<dbReference type="InterPro" id="IPR011453">
    <property type="entry name" value="DUF1559"/>
</dbReference>
<dbReference type="Gene3D" id="3.30.700.10">
    <property type="entry name" value="Glycoprotein, Type 4 Pilin"/>
    <property type="match status" value="1"/>
</dbReference>
<dbReference type="OrthoDB" id="269098at2"/>
<dbReference type="PANTHER" id="PTHR30093">
    <property type="entry name" value="GENERAL SECRETION PATHWAY PROTEIN G"/>
    <property type="match status" value="1"/>
</dbReference>
<dbReference type="InterPro" id="IPR012902">
    <property type="entry name" value="N_methyl_site"/>
</dbReference>
<reference evidence="1 2" key="1">
    <citation type="journal article" date="2019" name="Int. J. Syst. Evol. Microbiol.">
        <title>Capsulimonas corticalis gen. nov., sp. nov., an aerobic capsulated bacterium, of a novel bacterial order, Capsulimonadales ord. nov., of the class Armatimonadia of the phylum Armatimonadetes.</title>
        <authorList>
            <person name="Li J."/>
            <person name="Kudo C."/>
            <person name="Tonouchi A."/>
        </authorList>
    </citation>
    <scope>NUCLEOTIDE SEQUENCE [LARGE SCALE GENOMIC DNA]</scope>
    <source>
        <strain evidence="1 2">AX-7</strain>
    </source>
</reference>
<dbReference type="KEGG" id="ccot:CCAX7_19960"/>
<dbReference type="RefSeq" id="WP_119323747.1">
    <property type="nucleotide sequence ID" value="NZ_AP025739.1"/>
</dbReference>
<organism evidence="1 2">
    <name type="scientific">Capsulimonas corticalis</name>
    <dbReference type="NCBI Taxonomy" id="2219043"/>
    <lineage>
        <taxon>Bacteria</taxon>
        <taxon>Bacillati</taxon>
        <taxon>Armatimonadota</taxon>
        <taxon>Armatimonadia</taxon>
        <taxon>Capsulimonadales</taxon>
        <taxon>Capsulimonadaceae</taxon>
        <taxon>Capsulimonas</taxon>
    </lineage>
</organism>
<gene>
    <name evidence="1" type="ORF">CCAX7_19960</name>
</gene>